<protein>
    <submittedName>
        <fullName evidence="1">Uncharacterized protein</fullName>
    </submittedName>
</protein>
<keyword evidence="2" id="KW-1185">Reference proteome</keyword>
<evidence type="ECO:0000313" key="2">
    <source>
        <dbReference type="Proteomes" id="UP000003835"/>
    </source>
</evidence>
<dbReference type="AlphaFoldDB" id="B4VMM5"/>
<dbReference type="HOGENOM" id="CLU_2823692_0_0_3"/>
<dbReference type="EMBL" id="DS989845">
    <property type="protein sequence ID" value="EDX76682.1"/>
    <property type="molecule type" value="Genomic_DNA"/>
</dbReference>
<accession>B4VMM5</accession>
<organism evidence="1 2">
    <name type="scientific">Coleofasciculus chthonoplastes PCC 7420</name>
    <dbReference type="NCBI Taxonomy" id="118168"/>
    <lineage>
        <taxon>Bacteria</taxon>
        <taxon>Bacillati</taxon>
        <taxon>Cyanobacteriota</taxon>
        <taxon>Cyanophyceae</taxon>
        <taxon>Coleofasciculales</taxon>
        <taxon>Coleofasciculaceae</taxon>
        <taxon>Coleofasciculus</taxon>
    </lineage>
</organism>
<proteinExistence type="predicted"/>
<dbReference type="Gene3D" id="3.60.40.10">
    <property type="entry name" value="PPM-type phosphatase domain"/>
    <property type="match status" value="1"/>
</dbReference>
<dbReference type="RefSeq" id="WP_006099640.1">
    <property type="nucleotide sequence ID" value="NZ_DS989845.1"/>
</dbReference>
<dbReference type="eggNOG" id="COG2208">
    <property type="taxonomic scope" value="Bacteria"/>
</dbReference>
<name>B4VMM5_9CYAN</name>
<reference evidence="1 2" key="1">
    <citation type="submission" date="2008-07" db="EMBL/GenBank/DDBJ databases">
        <authorList>
            <person name="Tandeau de Marsac N."/>
            <person name="Ferriera S."/>
            <person name="Johnson J."/>
            <person name="Kravitz S."/>
            <person name="Beeson K."/>
            <person name="Sutton G."/>
            <person name="Rogers Y.-H."/>
            <person name="Friedman R."/>
            <person name="Frazier M."/>
            <person name="Venter J.C."/>
        </authorList>
    </citation>
    <scope>NUCLEOTIDE SEQUENCE [LARGE SCALE GENOMIC DNA]</scope>
    <source>
        <strain evidence="1 2">PCC 7420</strain>
    </source>
</reference>
<gene>
    <name evidence="1" type="ORF">MC7420_1685</name>
</gene>
<dbReference type="STRING" id="118168.MC7420_1685"/>
<evidence type="ECO:0000313" key="1">
    <source>
        <dbReference type="EMBL" id="EDX76682.1"/>
    </source>
</evidence>
<dbReference type="Proteomes" id="UP000003835">
    <property type="component" value="Unassembled WGS sequence"/>
</dbReference>
<sequence>MAGFMEPVDEVEGDYYDILHYDDGCCDYWVVGHGLESGVVMLMAQTAIKQVGTIEVNGRDRHTHFP</sequence>
<dbReference type="OrthoDB" id="9802500at2"/>
<dbReference type="InterPro" id="IPR036457">
    <property type="entry name" value="PPM-type-like_dom_sf"/>
</dbReference>